<accession>A0A1H9F2Y9</accession>
<evidence type="ECO:0000256" key="2">
    <source>
        <dbReference type="ARBA" id="ARBA00012528"/>
    </source>
</evidence>
<comment type="cofactor">
    <cofactor evidence="1">
        <name>Mg(2+)</name>
        <dbReference type="ChEBI" id="CHEBI:18420"/>
    </cofactor>
</comment>
<dbReference type="PROSITE" id="PS50887">
    <property type="entry name" value="GGDEF"/>
    <property type="match status" value="1"/>
</dbReference>
<dbReference type="InterPro" id="IPR043128">
    <property type="entry name" value="Rev_trsase/Diguanyl_cyclase"/>
</dbReference>
<evidence type="ECO:0000313" key="6">
    <source>
        <dbReference type="Proteomes" id="UP000199496"/>
    </source>
</evidence>
<dbReference type="InterPro" id="IPR029787">
    <property type="entry name" value="Nucleotide_cyclase"/>
</dbReference>
<dbReference type="GO" id="GO:1902201">
    <property type="term" value="P:negative regulation of bacterial-type flagellum-dependent cell motility"/>
    <property type="evidence" value="ECO:0007669"/>
    <property type="project" value="TreeGrafter"/>
</dbReference>
<dbReference type="EC" id="2.7.7.65" evidence="2"/>
<dbReference type="NCBIfam" id="NF038266">
    <property type="entry name" value="diguan_SiaD"/>
    <property type="match status" value="1"/>
</dbReference>
<dbReference type="RefSeq" id="WP_202906254.1">
    <property type="nucleotide sequence ID" value="NZ_FOFO01000024.1"/>
</dbReference>
<dbReference type="PANTHER" id="PTHR45138:SF9">
    <property type="entry name" value="DIGUANYLATE CYCLASE DGCM-RELATED"/>
    <property type="match status" value="1"/>
</dbReference>
<dbReference type="NCBIfam" id="TIGR00254">
    <property type="entry name" value="GGDEF"/>
    <property type="match status" value="1"/>
</dbReference>
<dbReference type="FunFam" id="3.30.70.270:FF:000001">
    <property type="entry name" value="Diguanylate cyclase domain protein"/>
    <property type="match status" value="1"/>
</dbReference>
<evidence type="ECO:0000259" key="4">
    <source>
        <dbReference type="PROSITE" id="PS50887"/>
    </source>
</evidence>
<proteinExistence type="predicted"/>
<name>A0A1H9F2Y9_9GAMM</name>
<dbReference type="AlphaFoldDB" id="A0A1H9F2Y9"/>
<feature type="domain" description="GGDEF" evidence="4">
    <location>
        <begin position="138"/>
        <end position="271"/>
    </location>
</feature>
<evidence type="ECO:0000313" key="5">
    <source>
        <dbReference type="EMBL" id="SEQ32275.1"/>
    </source>
</evidence>
<dbReference type="PANTHER" id="PTHR45138">
    <property type="entry name" value="REGULATORY COMPONENTS OF SENSORY TRANSDUCTION SYSTEM"/>
    <property type="match status" value="1"/>
</dbReference>
<dbReference type="Gene3D" id="3.30.70.270">
    <property type="match status" value="1"/>
</dbReference>
<dbReference type="GO" id="GO:0052621">
    <property type="term" value="F:diguanylate cyclase activity"/>
    <property type="evidence" value="ECO:0007669"/>
    <property type="project" value="UniProtKB-EC"/>
</dbReference>
<gene>
    <name evidence="5" type="ORF">SAMN05421693_12421</name>
</gene>
<dbReference type="EMBL" id="FOFO01000024">
    <property type="protein sequence ID" value="SEQ32275.1"/>
    <property type="molecule type" value="Genomic_DNA"/>
</dbReference>
<dbReference type="InterPro" id="IPR050469">
    <property type="entry name" value="Diguanylate_Cyclase"/>
</dbReference>
<dbReference type="SUPFAM" id="SSF55073">
    <property type="entry name" value="Nucleotide cyclase"/>
    <property type="match status" value="1"/>
</dbReference>
<evidence type="ECO:0000256" key="3">
    <source>
        <dbReference type="ARBA" id="ARBA00034247"/>
    </source>
</evidence>
<comment type="catalytic activity">
    <reaction evidence="3">
        <text>2 GTP = 3',3'-c-di-GMP + 2 diphosphate</text>
        <dbReference type="Rhea" id="RHEA:24898"/>
        <dbReference type="ChEBI" id="CHEBI:33019"/>
        <dbReference type="ChEBI" id="CHEBI:37565"/>
        <dbReference type="ChEBI" id="CHEBI:58805"/>
        <dbReference type="EC" id="2.7.7.65"/>
    </reaction>
</comment>
<dbReference type="SMART" id="SM00267">
    <property type="entry name" value="GGDEF"/>
    <property type="match status" value="1"/>
</dbReference>
<dbReference type="GO" id="GO:0043709">
    <property type="term" value="P:cell adhesion involved in single-species biofilm formation"/>
    <property type="evidence" value="ECO:0007669"/>
    <property type="project" value="TreeGrafter"/>
</dbReference>
<evidence type="ECO:0000256" key="1">
    <source>
        <dbReference type="ARBA" id="ARBA00001946"/>
    </source>
</evidence>
<protein>
    <recommendedName>
        <fullName evidence="2">diguanylate cyclase</fullName>
        <ecNumber evidence="2">2.7.7.65</ecNumber>
    </recommendedName>
</protein>
<reference evidence="5 6" key="1">
    <citation type="submission" date="2016-10" db="EMBL/GenBank/DDBJ databases">
        <authorList>
            <person name="de Groot N.N."/>
        </authorList>
    </citation>
    <scope>NUCLEOTIDE SEQUENCE [LARGE SCALE GENOMIC DNA]</scope>
    <source>
        <strain evidence="5 6">B7-7</strain>
    </source>
</reference>
<keyword evidence="6" id="KW-1185">Reference proteome</keyword>
<dbReference type="STRING" id="867345.SAMN05421693_12421"/>
<dbReference type="CDD" id="cd01949">
    <property type="entry name" value="GGDEF"/>
    <property type="match status" value="1"/>
</dbReference>
<dbReference type="InterPro" id="IPR000160">
    <property type="entry name" value="GGDEF_dom"/>
</dbReference>
<dbReference type="Proteomes" id="UP000199496">
    <property type="component" value="Unassembled WGS sequence"/>
</dbReference>
<sequence>MTGAATRRRGSEIPLSVRLQAAIEGIDHEDHPLLPLLMELQDYLHAQDQRLERLLRIADGYHQLERHQNLSLAERCDRQLKRMEKLARISDQYQRSLWEVTETLRQAANQDPLTGLANRRHLMERLKEETERTCRRQSSLSIALMDVDHFKQINDGFGHETGDQALCRIAEVMSGCVRRYDIHGRWGGEEFLLLMPDTPLPQAVQVLERVRQAVEGITVGDDPSVPPLQLSISSGVTLLRHGEEVDHALKRADDALFSAKRLGRNRVETAP</sequence>
<dbReference type="Pfam" id="PF00990">
    <property type="entry name" value="GGDEF"/>
    <property type="match status" value="1"/>
</dbReference>
<dbReference type="GO" id="GO:0005886">
    <property type="term" value="C:plasma membrane"/>
    <property type="evidence" value="ECO:0007669"/>
    <property type="project" value="TreeGrafter"/>
</dbReference>
<organism evidence="5 6">
    <name type="scientific">Ectothiorhodospira magna</name>
    <dbReference type="NCBI Taxonomy" id="867345"/>
    <lineage>
        <taxon>Bacteria</taxon>
        <taxon>Pseudomonadati</taxon>
        <taxon>Pseudomonadota</taxon>
        <taxon>Gammaproteobacteria</taxon>
        <taxon>Chromatiales</taxon>
        <taxon>Ectothiorhodospiraceae</taxon>
        <taxon>Ectothiorhodospira</taxon>
    </lineage>
</organism>